<reference evidence="2" key="1">
    <citation type="submission" date="2022-08" db="EMBL/GenBank/DDBJ databases">
        <authorList>
            <person name="Deng Y."/>
            <person name="Han X.-F."/>
            <person name="Zhang Y.-Q."/>
        </authorList>
    </citation>
    <scope>NUCLEOTIDE SEQUENCE</scope>
    <source>
        <strain evidence="2">CPCC 203386</strain>
    </source>
</reference>
<dbReference type="EMBL" id="JANLCJ010000026">
    <property type="protein sequence ID" value="MCS5736422.1"/>
    <property type="molecule type" value="Genomic_DNA"/>
</dbReference>
<gene>
    <name evidence="2" type="ORF">N1032_22055</name>
</gene>
<evidence type="ECO:0000256" key="1">
    <source>
        <dbReference type="SAM" id="Coils"/>
    </source>
</evidence>
<protein>
    <submittedName>
        <fullName evidence="2">Uncharacterized protein</fullName>
    </submittedName>
</protein>
<accession>A0ABT2H953</accession>
<comment type="caution">
    <text evidence="2">The sequence shown here is derived from an EMBL/GenBank/DDBJ whole genome shotgun (WGS) entry which is preliminary data.</text>
</comment>
<dbReference type="RefSeq" id="WP_259542345.1">
    <property type="nucleotide sequence ID" value="NZ_JANLCJ010000026.1"/>
</dbReference>
<organism evidence="2 3">
    <name type="scientific">Herbiconiux daphne</name>
    <dbReference type="NCBI Taxonomy" id="2970914"/>
    <lineage>
        <taxon>Bacteria</taxon>
        <taxon>Bacillati</taxon>
        <taxon>Actinomycetota</taxon>
        <taxon>Actinomycetes</taxon>
        <taxon>Micrococcales</taxon>
        <taxon>Microbacteriaceae</taxon>
        <taxon>Herbiconiux</taxon>
    </lineage>
</organism>
<evidence type="ECO:0000313" key="2">
    <source>
        <dbReference type="EMBL" id="MCS5736422.1"/>
    </source>
</evidence>
<feature type="coiled-coil region" evidence="1">
    <location>
        <begin position="29"/>
        <end position="56"/>
    </location>
</feature>
<sequence>MARGGVKIVKDVNKIGELLEALSKPMMKASDVAAINKQINRELDNARKRWDRLVKNGLQFTEAFKRYGFQGRFSLKGKEGQERLAEIQRAARFLQSSTSTISGAISSSKVDTKGLNAKQALTKLKNVNKLMPRVVDAIVDALRKAEGYDSSQAPQYIEQAIGMINADLGDSEADLQQVEDDILQELGLAPKGWEPVKGILAGNGLFTPKK</sequence>
<keyword evidence="1" id="KW-0175">Coiled coil</keyword>
<keyword evidence="3" id="KW-1185">Reference proteome</keyword>
<evidence type="ECO:0000313" key="3">
    <source>
        <dbReference type="Proteomes" id="UP001165586"/>
    </source>
</evidence>
<dbReference type="Proteomes" id="UP001165586">
    <property type="component" value="Unassembled WGS sequence"/>
</dbReference>
<proteinExistence type="predicted"/>
<name>A0ABT2H953_9MICO</name>